<evidence type="ECO:0000313" key="4">
    <source>
        <dbReference type="Proteomes" id="UP000277580"/>
    </source>
</evidence>
<dbReference type="GO" id="GO:0016491">
    <property type="term" value="F:oxidoreductase activity"/>
    <property type="evidence" value="ECO:0007669"/>
    <property type="project" value="UniProtKB-KW"/>
</dbReference>
<dbReference type="STRING" id="1392247.A0A3N4KBJ4"/>
<name>A0A3N4KBJ4_9PEZI</name>
<organism evidence="3 4">
    <name type="scientific">Morchella conica CCBAS932</name>
    <dbReference type="NCBI Taxonomy" id="1392247"/>
    <lineage>
        <taxon>Eukaryota</taxon>
        <taxon>Fungi</taxon>
        <taxon>Dikarya</taxon>
        <taxon>Ascomycota</taxon>
        <taxon>Pezizomycotina</taxon>
        <taxon>Pezizomycetes</taxon>
        <taxon>Pezizales</taxon>
        <taxon>Morchellaceae</taxon>
        <taxon>Morchella</taxon>
    </lineage>
</organism>
<dbReference type="Pfam" id="PF00106">
    <property type="entry name" value="adh_short"/>
    <property type="match status" value="1"/>
</dbReference>
<comment type="similarity">
    <text evidence="1">Belongs to the short-chain dehydrogenases/reductases (SDR) family.</text>
</comment>
<dbReference type="PANTHER" id="PTHR24320:SF148">
    <property type="entry name" value="NAD(P)-BINDING ROSSMANN-FOLD SUPERFAMILY PROTEIN"/>
    <property type="match status" value="1"/>
</dbReference>
<proteinExistence type="inferred from homology"/>
<sequence length="336" mass="37169">MTARAFKLNDIPDLSGKVAIVTGASSGIGLETAYLLARRNCTVYIAARNPEKADRAIADIQRRLFPATQGVGEIIYHHLDLLDLKGVYESAHRFLRDHDRLDILVANAGTAFESIDQLSVDGYDRSFATNHLGHFAFITTLLPLLERTSGINGGDVRVVVTSSMAYQFAGNNGIDFDSIRVKSEGKSILDMKAAGRRYGRSKMANILFTQELSKRLEARGISGIRVNTCHPGSVGDTGLGANDALGIPQWFNGMVHKAVGTVSFTPLEGAMTQIYLSTSKTVVEKDIRGKFYVPVMTWSMRYHYSTEYDISRALKRGDHEKLWNYSETALREALQR</sequence>
<reference evidence="3 4" key="1">
    <citation type="journal article" date="2018" name="Nat. Ecol. Evol.">
        <title>Pezizomycetes genomes reveal the molecular basis of ectomycorrhizal truffle lifestyle.</title>
        <authorList>
            <person name="Murat C."/>
            <person name="Payen T."/>
            <person name="Noel B."/>
            <person name="Kuo A."/>
            <person name="Morin E."/>
            <person name="Chen J."/>
            <person name="Kohler A."/>
            <person name="Krizsan K."/>
            <person name="Balestrini R."/>
            <person name="Da Silva C."/>
            <person name="Montanini B."/>
            <person name="Hainaut M."/>
            <person name="Levati E."/>
            <person name="Barry K.W."/>
            <person name="Belfiori B."/>
            <person name="Cichocki N."/>
            <person name="Clum A."/>
            <person name="Dockter R.B."/>
            <person name="Fauchery L."/>
            <person name="Guy J."/>
            <person name="Iotti M."/>
            <person name="Le Tacon F."/>
            <person name="Lindquist E.A."/>
            <person name="Lipzen A."/>
            <person name="Malagnac F."/>
            <person name="Mello A."/>
            <person name="Molinier V."/>
            <person name="Miyauchi S."/>
            <person name="Poulain J."/>
            <person name="Riccioni C."/>
            <person name="Rubini A."/>
            <person name="Sitrit Y."/>
            <person name="Splivallo R."/>
            <person name="Traeger S."/>
            <person name="Wang M."/>
            <person name="Zifcakova L."/>
            <person name="Wipf D."/>
            <person name="Zambonelli A."/>
            <person name="Paolocci F."/>
            <person name="Nowrousian M."/>
            <person name="Ottonello S."/>
            <person name="Baldrian P."/>
            <person name="Spatafora J.W."/>
            <person name="Henrissat B."/>
            <person name="Nagy L.G."/>
            <person name="Aury J.M."/>
            <person name="Wincker P."/>
            <person name="Grigoriev I.V."/>
            <person name="Bonfante P."/>
            <person name="Martin F.M."/>
        </authorList>
    </citation>
    <scope>NUCLEOTIDE SEQUENCE [LARGE SCALE GENOMIC DNA]</scope>
    <source>
        <strain evidence="3 4">CCBAS932</strain>
    </source>
</reference>
<dbReference type="SUPFAM" id="SSF51735">
    <property type="entry name" value="NAD(P)-binding Rossmann-fold domains"/>
    <property type="match status" value="1"/>
</dbReference>
<keyword evidence="2" id="KW-0560">Oxidoreductase</keyword>
<dbReference type="InParanoid" id="A0A3N4KBJ4"/>
<gene>
    <name evidence="3" type="ORF">P167DRAFT_555633</name>
</gene>
<dbReference type="InterPro" id="IPR002347">
    <property type="entry name" value="SDR_fam"/>
</dbReference>
<evidence type="ECO:0000256" key="1">
    <source>
        <dbReference type="ARBA" id="ARBA00006484"/>
    </source>
</evidence>
<dbReference type="InterPro" id="IPR036291">
    <property type="entry name" value="NAD(P)-bd_dom_sf"/>
</dbReference>
<evidence type="ECO:0000256" key="2">
    <source>
        <dbReference type="ARBA" id="ARBA00023002"/>
    </source>
</evidence>
<dbReference type="PANTHER" id="PTHR24320">
    <property type="entry name" value="RETINOL DEHYDROGENASE"/>
    <property type="match status" value="1"/>
</dbReference>
<dbReference type="AlphaFoldDB" id="A0A3N4KBJ4"/>
<dbReference type="OrthoDB" id="191139at2759"/>
<protein>
    <submittedName>
        <fullName evidence="3">NAD(P)-binding protein</fullName>
    </submittedName>
</protein>
<dbReference type="Gene3D" id="3.40.50.720">
    <property type="entry name" value="NAD(P)-binding Rossmann-like Domain"/>
    <property type="match status" value="1"/>
</dbReference>
<evidence type="ECO:0000313" key="3">
    <source>
        <dbReference type="EMBL" id="RPB07843.1"/>
    </source>
</evidence>
<dbReference type="EMBL" id="ML119174">
    <property type="protein sequence ID" value="RPB07843.1"/>
    <property type="molecule type" value="Genomic_DNA"/>
</dbReference>
<dbReference type="Proteomes" id="UP000277580">
    <property type="component" value="Unassembled WGS sequence"/>
</dbReference>
<accession>A0A3N4KBJ4</accession>
<keyword evidence="4" id="KW-1185">Reference proteome</keyword>
<dbReference type="PRINTS" id="PR00081">
    <property type="entry name" value="GDHRDH"/>
</dbReference>